<keyword evidence="7" id="KW-1185">Reference proteome</keyword>
<dbReference type="AlphaFoldDB" id="M5U5E6"/>
<evidence type="ECO:0000256" key="5">
    <source>
        <dbReference type="SAM" id="MobiDB-lite"/>
    </source>
</evidence>
<dbReference type="EMBL" id="ANOH01000135">
    <property type="protein sequence ID" value="EMI56665.1"/>
    <property type="molecule type" value="Genomic_DNA"/>
</dbReference>
<evidence type="ECO:0000256" key="2">
    <source>
        <dbReference type="ARBA" id="ARBA00004117"/>
    </source>
</evidence>
<dbReference type="GO" id="GO:0030288">
    <property type="term" value="C:outer membrane-bounded periplasmic space"/>
    <property type="evidence" value="ECO:0007669"/>
    <property type="project" value="InterPro"/>
</dbReference>
<proteinExistence type="predicted"/>
<keyword evidence="6" id="KW-0969">Cilium</keyword>
<feature type="region of interest" description="Disordered" evidence="5">
    <location>
        <begin position="530"/>
        <end position="558"/>
    </location>
</feature>
<evidence type="ECO:0000256" key="4">
    <source>
        <dbReference type="ARBA" id="ARBA00023143"/>
    </source>
</evidence>
<dbReference type="InterPro" id="IPR016024">
    <property type="entry name" value="ARM-type_fold"/>
</dbReference>
<dbReference type="PANTHER" id="PTHR30381">
    <property type="entry name" value="FLAGELLAR P-RING PERIPLASMIC PROTEIN FLGI"/>
    <property type="match status" value="1"/>
</dbReference>
<organism evidence="6 7">
    <name type="scientific">Rhodopirellula sallentina SM41</name>
    <dbReference type="NCBI Taxonomy" id="1263870"/>
    <lineage>
        <taxon>Bacteria</taxon>
        <taxon>Pseudomonadati</taxon>
        <taxon>Planctomycetota</taxon>
        <taxon>Planctomycetia</taxon>
        <taxon>Pirellulales</taxon>
        <taxon>Pirellulaceae</taxon>
        <taxon>Rhodopirellula</taxon>
    </lineage>
</organism>
<evidence type="ECO:0000313" key="6">
    <source>
        <dbReference type="EMBL" id="EMI56665.1"/>
    </source>
</evidence>
<keyword evidence="3" id="KW-0732">Signal</keyword>
<evidence type="ECO:0000256" key="3">
    <source>
        <dbReference type="ARBA" id="ARBA00022729"/>
    </source>
</evidence>
<keyword evidence="4" id="KW-0975">Bacterial flagellum</keyword>
<dbReference type="Proteomes" id="UP000011885">
    <property type="component" value="Unassembled WGS sequence"/>
</dbReference>
<dbReference type="Gene3D" id="1.25.10.10">
    <property type="entry name" value="Leucine-rich Repeat Variant"/>
    <property type="match status" value="1"/>
</dbReference>
<protein>
    <submittedName>
        <fullName evidence="6">Flagellar P-ring protein</fullName>
    </submittedName>
</protein>
<accession>M5U5E6</accession>
<evidence type="ECO:0000256" key="1">
    <source>
        <dbReference type="ARBA" id="ARBA00002591"/>
    </source>
</evidence>
<dbReference type="InterPro" id="IPR011989">
    <property type="entry name" value="ARM-like"/>
</dbReference>
<dbReference type="GO" id="GO:0005198">
    <property type="term" value="F:structural molecule activity"/>
    <property type="evidence" value="ECO:0007669"/>
    <property type="project" value="InterPro"/>
</dbReference>
<name>M5U5E6_9BACT</name>
<reference evidence="6 7" key="1">
    <citation type="journal article" date="2013" name="Mar. Genomics">
        <title>Expression of sulfatases in Rhodopirellula baltica and the diversity of sulfatases in the genus Rhodopirellula.</title>
        <authorList>
            <person name="Wegner C.E."/>
            <person name="Richter-Heitmann T."/>
            <person name="Klindworth A."/>
            <person name="Klockow C."/>
            <person name="Richter M."/>
            <person name="Achstetter T."/>
            <person name="Glockner F.O."/>
            <person name="Harder J."/>
        </authorList>
    </citation>
    <scope>NUCLEOTIDE SEQUENCE [LARGE SCALE GENOMIC DNA]</scope>
    <source>
        <strain evidence="6 7">SM41</strain>
    </source>
</reference>
<gene>
    <name evidence="6" type="ORF">RSSM_01924</name>
</gene>
<keyword evidence="6" id="KW-0966">Cell projection</keyword>
<dbReference type="OrthoDB" id="232006at2"/>
<evidence type="ECO:0000313" key="7">
    <source>
        <dbReference type="Proteomes" id="UP000011885"/>
    </source>
</evidence>
<comment type="caution">
    <text evidence="6">The sequence shown here is derived from an EMBL/GenBank/DDBJ whole genome shotgun (WGS) entry which is preliminary data.</text>
</comment>
<keyword evidence="6" id="KW-0282">Flagellum</keyword>
<dbReference type="GO" id="GO:0071973">
    <property type="term" value="P:bacterial-type flagellum-dependent cell motility"/>
    <property type="evidence" value="ECO:0007669"/>
    <property type="project" value="InterPro"/>
</dbReference>
<dbReference type="InterPro" id="IPR001782">
    <property type="entry name" value="Flag_FlgI"/>
</dbReference>
<sequence length="558" mass="60964">MLLSTGCASWLSRGNKDDSEHLEKLMRVPEPPDLVREAAIPHGLNEIRVDGVAVVNQLPGTGGPALPSSFRDQLLDEMKRNEVADPNGFLEQNDNALVQVRGLIPPGARRGDSIDLQILTPPKTEATDLHGGWLLDTRLRHQQLLNNSVRSSEVLAIGTGPVLTRGDFDGTDDTTLHVSGRVLSGGLVQTDRKLGLVLRPKFQHVKMAKAIAEAINRRFYFFDGTTRRGIAKAIEDDFIEIDVHPRYRHHEERLLQVVRAISVAPESSDTQARLVKLSERLRVPAEAADAALQLEAIGEGAIPTLVEACNLTNPELRFYAAEALAYLDRSEAVEPLLAGIRNEPAFRSPSLSALLGLEHSSAVTGLQELLDEDSLETRYGAMTVMRDRKDARSSLGGENLNGQFRLYQIKSNGPPAVVVSLTRKPEVVLMGEVSPLALKSFFIGPAGMIVRRMNANEASLNGSVNARLRISRFRPGRPDAFAEVDATLAGLIRGITEVGGGYGDTVATLRMAKEQGVLVDQLAFDPLPKSKRTYYRDDESDEDATDEAPSDEEDAKEL</sequence>
<comment type="function">
    <text evidence="1">Assembles around the rod to form the L-ring and probably protects the motor/basal body from shearing forces during rotation.</text>
</comment>
<dbReference type="GO" id="GO:0009428">
    <property type="term" value="C:bacterial-type flagellum basal body, distal rod, P ring"/>
    <property type="evidence" value="ECO:0007669"/>
    <property type="project" value="InterPro"/>
</dbReference>
<dbReference type="Pfam" id="PF02119">
    <property type="entry name" value="FlgI"/>
    <property type="match status" value="1"/>
</dbReference>
<feature type="compositionally biased region" description="Acidic residues" evidence="5">
    <location>
        <begin position="538"/>
        <end position="558"/>
    </location>
</feature>
<dbReference type="SUPFAM" id="SSF48371">
    <property type="entry name" value="ARM repeat"/>
    <property type="match status" value="1"/>
</dbReference>
<dbReference type="PATRIC" id="fig|1263870.3.peg.2054"/>
<comment type="subcellular location">
    <subcellularLocation>
        <location evidence="2">Bacterial flagellum basal body</location>
    </subcellularLocation>
</comment>
<dbReference type="PANTHER" id="PTHR30381:SF0">
    <property type="entry name" value="FLAGELLAR P-RING PROTEIN"/>
    <property type="match status" value="1"/>
</dbReference>